<evidence type="ECO:0000313" key="1">
    <source>
        <dbReference type="EMBL" id="CAL1380295.1"/>
    </source>
</evidence>
<dbReference type="EMBL" id="OZ034817">
    <property type="protein sequence ID" value="CAL1380295.1"/>
    <property type="molecule type" value="Genomic_DNA"/>
</dbReference>
<proteinExistence type="predicted"/>
<dbReference type="InterPro" id="IPR044183">
    <property type="entry name" value="PNSL4/FKBP13-like"/>
</dbReference>
<gene>
    <name evidence="1" type="ORF">LTRI10_LOCUS21749</name>
</gene>
<keyword evidence="2" id="KW-1185">Reference proteome</keyword>
<reference evidence="1 2" key="1">
    <citation type="submission" date="2024-04" db="EMBL/GenBank/DDBJ databases">
        <authorList>
            <person name="Fracassetti M."/>
        </authorList>
    </citation>
    <scope>NUCLEOTIDE SEQUENCE [LARGE SCALE GENOMIC DNA]</scope>
</reference>
<protein>
    <submittedName>
        <fullName evidence="1">Uncharacterized protein</fullName>
    </submittedName>
</protein>
<dbReference type="AlphaFoldDB" id="A0AAV2E349"/>
<dbReference type="Proteomes" id="UP001497516">
    <property type="component" value="Chromosome 4"/>
</dbReference>
<name>A0AAV2E349_9ROSI</name>
<dbReference type="GO" id="GO:0009507">
    <property type="term" value="C:chloroplast"/>
    <property type="evidence" value="ECO:0007669"/>
    <property type="project" value="InterPro"/>
</dbReference>
<sequence>MALTASAITGPKSLCRAQTPLSISKPTCSCSCFSSSQPQFDRNAYCKPSLNSVPKRKNRLVDVGIELLSASILALSPMDADATRIIEYYATVGEPLCEFSFVRSGLGYTVMSLKVPVKRRRMPS</sequence>
<accession>A0AAV2E349</accession>
<evidence type="ECO:0000313" key="2">
    <source>
        <dbReference type="Proteomes" id="UP001497516"/>
    </source>
</evidence>
<dbReference type="PANTHER" id="PTHR47833:SF1">
    <property type="entry name" value="PHOTOSYNTHETIC NDH SUBUNIT OF LUMENAL LOCATION 4, CHLOROPLASTIC"/>
    <property type="match status" value="1"/>
</dbReference>
<dbReference type="PANTHER" id="PTHR47833">
    <property type="entry name" value="PHOTOSYNTHETIC NDH SUBUNIT OF LUMENAL LOCATION 4, CHLOROPLASTIC"/>
    <property type="match status" value="1"/>
</dbReference>
<organism evidence="1 2">
    <name type="scientific">Linum trigynum</name>
    <dbReference type="NCBI Taxonomy" id="586398"/>
    <lineage>
        <taxon>Eukaryota</taxon>
        <taxon>Viridiplantae</taxon>
        <taxon>Streptophyta</taxon>
        <taxon>Embryophyta</taxon>
        <taxon>Tracheophyta</taxon>
        <taxon>Spermatophyta</taxon>
        <taxon>Magnoliopsida</taxon>
        <taxon>eudicotyledons</taxon>
        <taxon>Gunneridae</taxon>
        <taxon>Pentapetalae</taxon>
        <taxon>rosids</taxon>
        <taxon>fabids</taxon>
        <taxon>Malpighiales</taxon>
        <taxon>Linaceae</taxon>
        <taxon>Linum</taxon>
    </lineage>
</organism>